<dbReference type="GO" id="GO:0046872">
    <property type="term" value="F:metal ion binding"/>
    <property type="evidence" value="ECO:0007669"/>
    <property type="project" value="UniProtKB-KW"/>
</dbReference>
<reference evidence="9 10" key="1">
    <citation type="journal article" date="2001" name="Nature">
        <title>Initial sequencing and analysis of the human genome.</title>
        <authorList>
            <consortium name="International Human Genome Sequencing Consortium"/>
            <person name="Lander E.S."/>
            <person name="Linton L.M."/>
            <person name="Birren B."/>
            <person name="Nusbaum C."/>
            <person name="Zody M.C."/>
            <person name="Baldwin J."/>
            <person name="Devon K."/>
            <person name="Dewar K."/>
            <person name="Doyle M."/>
            <person name="FitzHugh W."/>
            <person name="Funke R."/>
            <person name="Gage D."/>
            <person name="Harris K."/>
            <person name="Heaford A."/>
            <person name="Howland J."/>
            <person name="Kann L."/>
            <person name="Lehoczky J."/>
            <person name="LeVine R."/>
            <person name="McEwan P."/>
            <person name="McKernan K."/>
            <person name="Meldrim J."/>
            <person name="Mesirov J.P."/>
            <person name="Miranda C."/>
            <person name="Morris W."/>
            <person name="Naylor J."/>
            <person name="Raymond C."/>
            <person name="Rosetti M."/>
            <person name="Santos R."/>
            <person name="Sheridan A."/>
            <person name="Sougnez C."/>
            <person name="Stange-Thomann N."/>
            <person name="Stojanovic N."/>
            <person name="Subramanian A."/>
            <person name="Wyman D."/>
            <person name="Rogers J."/>
            <person name="Sulston J."/>
            <person name="Ainscough R."/>
            <person name="Beck S."/>
            <person name="Bentley D."/>
            <person name="Burton J."/>
            <person name="Clee C."/>
            <person name="Carter N."/>
            <person name="Coulson A."/>
            <person name="Deadman R."/>
            <person name="Deloukas P."/>
            <person name="Dunham A."/>
            <person name="Dunham I."/>
            <person name="Durbin R."/>
            <person name="French L."/>
            <person name="Grafham D."/>
            <person name="Gregory S."/>
            <person name="Hubbard T."/>
            <person name="Humphray S."/>
            <person name="Hunt A."/>
            <person name="Jones M."/>
            <person name="Lloyd C."/>
            <person name="McMurray A."/>
            <person name="Matthews L."/>
            <person name="Mercer S."/>
            <person name="Milne S."/>
            <person name="Mullikin J.C."/>
            <person name="Mungall A."/>
            <person name="Plumb R."/>
            <person name="Ross M."/>
            <person name="Shownkeen R."/>
            <person name="Sims S."/>
            <person name="Waterston R.H."/>
            <person name="Wilson R.K."/>
            <person name="Hillier L.W."/>
            <person name="McPherson J.D."/>
            <person name="Marra M.A."/>
            <person name="Mardis E.R."/>
            <person name="Fulton L.A."/>
            <person name="Chinwalla A.T."/>
            <person name="Pepin K.H."/>
            <person name="Gish W.R."/>
            <person name="Chissoe S.L."/>
            <person name="Wendl M.C."/>
            <person name="Delehaunty K.D."/>
            <person name="Miner T.L."/>
            <person name="Delehaunty A."/>
            <person name="Kramer J.B."/>
            <person name="Cook L.L."/>
            <person name="Fulton R.S."/>
            <person name="Johnson D.L."/>
            <person name="Minx P.J."/>
            <person name="Clifton S.W."/>
            <person name="Hawkins T."/>
            <person name="Branscomb E."/>
            <person name="Predki P."/>
            <person name="Richardson P."/>
            <person name="Wenning S."/>
            <person name="Slezak T."/>
            <person name="Doggett N."/>
            <person name="Cheng J.F."/>
            <person name="Olsen A."/>
            <person name="Lucas S."/>
            <person name="Elkin C."/>
            <person name="Uberbacher E."/>
            <person name="Frazier M."/>
            <person name="Gibbs R.A."/>
            <person name="Muzny D.M."/>
            <person name="Scherer S.E."/>
            <person name="Bouck J.B."/>
            <person name="Sodergren E.J."/>
            <person name="Worley K.C."/>
            <person name="Rives C.M."/>
            <person name="Gorrell J.H."/>
            <person name="Metzker M.L."/>
            <person name="Naylor S.L."/>
            <person name="Kucherlapati R.S."/>
            <person name="Nelson D.L."/>
            <person name="Weinstock G.M."/>
            <person name="Sakaki Y."/>
            <person name="Fujiyama A."/>
            <person name="Hattori M."/>
            <person name="Yada T."/>
            <person name="Toyoda A."/>
            <person name="Itoh T."/>
            <person name="Kawagoe C."/>
            <person name="Watanabe H."/>
            <person name="Totoki Y."/>
            <person name="Taylor T."/>
            <person name="Weissenbach J."/>
            <person name="Heilig R."/>
            <person name="Saurin W."/>
            <person name="Artiguenave F."/>
            <person name="Brottier P."/>
            <person name="Bruls T."/>
            <person name="Pelletier E."/>
            <person name="Robert C."/>
            <person name="Wincker P."/>
            <person name="Smith D.R."/>
            <person name="Doucette-Stamm L."/>
            <person name="Rubenfield M."/>
            <person name="Weinstock K."/>
            <person name="Lee H.M."/>
            <person name="Dubois J."/>
            <person name="Rosenthal A."/>
            <person name="Platzer M."/>
            <person name="Nyakatura G."/>
            <person name="Taudien S."/>
            <person name="Rump A."/>
            <person name="Yang H."/>
            <person name="Yu J."/>
            <person name="Wang J."/>
            <person name="Huang G."/>
            <person name="Gu J."/>
            <person name="Hood L."/>
            <person name="Rowen L."/>
            <person name="Madan A."/>
            <person name="Qin S."/>
            <person name="Davis R.W."/>
            <person name="Federspiel N.A."/>
            <person name="Abola A.P."/>
            <person name="Proctor M.J."/>
            <person name="Myers R.M."/>
            <person name="Schmutz J."/>
            <person name="Dickson M."/>
            <person name="Grimwood J."/>
            <person name="Cox D.R."/>
            <person name="Olson M.V."/>
            <person name="Kaul R."/>
            <person name="Raymond C."/>
            <person name="Shimizu N."/>
            <person name="Kawasaki K."/>
            <person name="Minoshima S."/>
            <person name="Evans G.A."/>
            <person name="Athanasiou M."/>
            <person name="Schultz R."/>
            <person name="Roe B.A."/>
            <person name="Chen F."/>
            <person name="Pan H."/>
            <person name="Ramser J."/>
            <person name="Lehrach H."/>
            <person name="Reinhardt R."/>
            <person name="McCombie W.R."/>
            <person name="de la Bastide M."/>
            <person name="Dedhia N."/>
            <person name="Blocker H."/>
            <person name="Hornischer K."/>
            <person name="Nordsiek G."/>
            <person name="Agarwala R."/>
            <person name="Aravind L."/>
            <person name="Bailey J.A."/>
            <person name="Bateman A."/>
            <person name="Batzoglou S."/>
            <person name="Birney E."/>
            <person name="Bork P."/>
            <person name="Brown D.G."/>
            <person name="Burge C.B."/>
            <person name="Cerutti L."/>
            <person name="Chen H.C."/>
            <person name="Church D."/>
            <person name="Clamp M."/>
            <person name="Copley R.R."/>
            <person name="Doerks T."/>
            <person name="Eddy S.R."/>
            <person name="Eichler E.E."/>
            <person name="Furey T.S."/>
            <person name="Galagan J."/>
            <person name="Gilbert J.G."/>
            <person name="Harmon C."/>
            <person name="Hayashizaki Y."/>
            <person name="Haussler D."/>
            <person name="Hermjakob H."/>
            <person name="Hokamp K."/>
            <person name="Jang W."/>
            <person name="Johnson L.S."/>
            <person name="Jones T.A."/>
            <person name="Kasif S."/>
            <person name="Kaspryzk A."/>
            <person name="Kennedy S."/>
            <person name="Kent W.J."/>
            <person name="Kitts P."/>
            <person name="Koonin E.V."/>
            <person name="Korf I."/>
            <person name="Kulp D."/>
            <person name="Lancet D."/>
            <person name="Lowe T.M."/>
            <person name="McLysaght A."/>
            <person name="Mikkelsen T."/>
            <person name="Moran J.V."/>
            <person name="Mulder N."/>
            <person name="Pollara V.J."/>
            <person name="Ponting C.P."/>
            <person name="Schuler G."/>
            <person name="Schultz J."/>
            <person name="Slater G."/>
            <person name="Smit A.F."/>
            <person name="Stupka E."/>
            <person name="Szustakowski J."/>
            <person name="Thierry-Mieg D."/>
            <person name="Thierry-Mieg J."/>
            <person name="Wagner L."/>
            <person name="Wallis J."/>
            <person name="Wheeler R."/>
            <person name="Williams A."/>
            <person name="Wolf Y.I."/>
            <person name="Wolfe K.H."/>
            <person name="Yang S.P."/>
            <person name="Yeh R.F."/>
            <person name="Collins F."/>
            <person name="Guyer M.S."/>
            <person name="Peterson J."/>
            <person name="Felsenfeld A."/>
            <person name="Wetterstrand K.A."/>
            <person name="Patrinos A."/>
            <person name="Morgan M.J."/>
            <person name="de Jong P."/>
            <person name="Catanese J.J."/>
            <person name="Osoegawa K."/>
            <person name="Shizuya H."/>
            <person name="Choi S."/>
            <person name="Chen Y.J."/>
        </authorList>
    </citation>
    <scope>NUCLEOTIDE SEQUENCE [LARGE SCALE GENOMIC DNA]</scope>
</reference>
<dbReference type="Proteomes" id="UP000005640">
    <property type="component" value="Chromosome 20"/>
</dbReference>
<dbReference type="Gene3D" id="3.20.20.140">
    <property type="entry name" value="Metal-dependent hydrolases"/>
    <property type="match status" value="1"/>
</dbReference>
<comment type="cofactor">
    <cofactor evidence="1">
        <name>Zn(2+)</name>
        <dbReference type="ChEBI" id="CHEBI:29105"/>
    </cofactor>
</comment>
<evidence type="ECO:0007829" key="11">
    <source>
        <dbReference type="PeptideAtlas" id="A0A8Q3WL06"/>
    </source>
</evidence>
<accession>A0A8Q3WL06</accession>
<dbReference type="SUPFAM" id="SSF51556">
    <property type="entry name" value="Metallo-dependent hydrolases"/>
    <property type="match status" value="1"/>
</dbReference>
<evidence type="ECO:0000256" key="6">
    <source>
        <dbReference type="ARBA" id="ARBA00022833"/>
    </source>
</evidence>
<keyword evidence="4" id="KW-0479">Metal-binding</keyword>
<protein>
    <recommendedName>
        <fullName evidence="3">adenosine deaminase</fullName>
        <ecNumber evidence="3">3.5.4.4</ecNumber>
    </recommendedName>
</protein>
<evidence type="ECO:0000313" key="9">
    <source>
        <dbReference type="Ensembl" id="ENSP00000512399.1"/>
    </source>
</evidence>
<reference evidence="9" key="5">
    <citation type="submission" date="2025-09" db="UniProtKB">
        <authorList>
            <consortium name="Ensembl"/>
        </authorList>
    </citation>
    <scope>IDENTIFICATION</scope>
</reference>
<reference evidence="9" key="4">
    <citation type="submission" date="2025-08" db="UniProtKB">
        <authorList>
            <consortium name="Ensembl"/>
        </authorList>
    </citation>
    <scope>IDENTIFICATION</scope>
</reference>
<dbReference type="OrthoDB" id="272271at2759"/>
<dbReference type="EMBL" id="AL139352">
    <property type="status" value="NOT_ANNOTATED_CDS"/>
    <property type="molecule type" value="Genomic_DNA"/>
</dbReference>
<evidence type="ECO:0007829" key="12">
    <source>
        <dbReference type="ProteomicsDB" id="A0A8Q3WL06"/>
    </source>
</evidence>
<dbReference type="HGNC" id="HGNC:186">
    <property type="gene designation" value="ADA"/>
</dbReference>
<evidence type="ECO:0000256" key="7">
    <source>
        <dbReference type="SAM" id="MobiDB-lite"/>
    </source>
</evidence>
<dbReference type="EMBL" id="Z97053">
    <property type="status" value="NOT_ANNOTATED_CDS"/>
    <property type="molecule type" value="Genomic_DNA"/>
</dbReference>
<keyword evidence="5" id="KW-0378">Hydrolase</keyword>
<dbReference type="InterPro" id="IPR032466">
    <property type="entry name" value="Metal_Hydrolase"/>
</dbReference>
<feature type="domain" description="Adenosine deaminase" evidence="8">
    <location>
        <begin position="10"/>
        <end position="113"/>
    </location>
</feature>
<evidence type="ECO:0000256" key="3">
    <source>
        <dbReference type="ARBA" id="ARBA00012784"/>
    </source>
</evidence>
<dbReference type="GO" id="GO:0004000">
    <property type="term" value="F:adenosine deaminase activity"/>
    <property type="evidence" value="ECO:0007669"/>
    <property type="project" value="UniProtKB-ARBA"/>
</dbReference>
<dbReference type="GeneTree" id="ENSGT00950000183113"/>
<dbReference type="EC" id="3.5.4.4" evidence="3"/>
<reference evidence="9 10" key="3">
    <citation type="journal article" date="2004" name="Nature">
        <title>Finishing the euchromatic sequence of the human genome.</title>
        <authorList>
            <consortium name="International Human Genome Sequencing Consortium"/>
        </authorList>
    </citation>
    <scope>NUCLEOTIDE SEQUENCE [LARGE SCALE GENOMIC DNA]</scope>
</reference>
<comment type="similarity">
    <text evidence="2">Belongs to the metallo-dependent hydrolases superfamily. Adenosine and AMP deaminases family.</text>
</comment>
<evidence type="ECO:0000259" key="8">
    <source>
        <dbReference type="Pfam" id="PF00962"/>
    </source>
</evidence>
<dbReference type="AlphaFoldDB" id="A0A8Q3WL06"/>
<dbReference type="PANTHER" id="PTHR11409:SF43">
    <property type="entry name" value="ADENOSINE DEAMINASE"/>
    <property type="match status" value="1"/>
</dbReference>
<keyword evidence="11 12" id="KW-1267">Proteomics identification</keyword>
<evidence type="ECO:0000313" key="10">
    <source>
        <dbReference type="Proteomes" id="UP000005640"/>
    </source>
</evidence>
<dbReference type="InterPro" id="IPR006330">
    <property type="entry name" value="Ado/ade_deaminase"/>
</dbReference>
<feature type="compositionally biased region" description="Polar residues" evidence="7">
    <location>
        <begin position="169"/>
        <end position="178"/>
    </location>
</feature>
<dbReference type="PANTHER" id="PTHR11409">
    <property type="entry name" value="ADENOSINE DEAMINASE"/>
    <property type="match status" value="1"/>
</dbReference>
<evidence type="ECO:0000256" key="1">
    <source>
        <dbReference type="ARBA" id="ARBA00001947"/>
    </source>
</evidence>
<evidence type="ECO:0000256" key="4">
    <source>
        <dbReference type="ARBA" id="ARBA00022723"/>
    </source>
</evidence>
<dbReference type="EMBL" id="KF456921">
    <property type="status" value="NOT_ANNOTATED_CDS"/>
    <property type="molecule type" value="Genomic_DNA"/>
</dbReference>
<dbReference type="Pfam" id="PF00962">
    <property type="entry name" value="A_deaminase"/>
    <property type="match status" value="1"/>
</dbReference>
<keyword evidence="10" id="KW-1185">Reference proteome</keyword>
<feature type="compositionally biased region" description="Low complexity" evidence="7">
    <location>
        <begin position="181"/>
        <end position="196"/>
    </location>
</feature>
<dbReference type="OpenTargets" id="ENSG00000196839"/>
<dbReference type="Ensembl" id="ENST00000696104.1">
    <property type="protein sequence ID" value="ENSP00000512399.1"/>
    <property type="gene ID" value="ENSG00000196839.14"/>
</dbReference>
<dbReference type="InterPro" id="IPR001365">
    <property type="entry name" value="A_deaminase_dom"/>
</dbReference>
<sequence length="204" mass="22846">MAQTPAFDKPKVELHVHLDGSIKPETILYYGRRRGIALPANTAEGLLNVIGMDKPLTLPDFLAKFDYYMPAIAGCREAIKRIAYEFVEMKAKEGVVYVEVRYSPHLLANSKVEPIPWNQAELWTYSRQSGWDTATTPWKTRPFITGCGRKTCTSRSAPGPATSLVPGSRTRSMQSFGSKMTRLTTRSTQMTRSSSSPPWTLITR</sequence>
<dbReference type="Ensembl" id="ENST00000696104.1">
    <property type="protein sequence ID" value="ENSP00000512399.1"/>
    <property type="gene ID" value="ENSG00000196839.15"/>
</dbReference>
<evidence type="ECO:0000256" key="5">
    <source>
        <dbReference type="ARBA" id="ARBA00022801"/>
    </source>
</evidence>
<proteinExistence type="evidence at protein level"/>
<dbReference type="SMR" id="A0A8Q3WL06"/>
<name>A0A8Q3WL06_HUMAN</name>
<organism evidence="9 10">
    <name type="scientific">Homo sapiens</name>
    <name type="common">Human</name>
    <dbReference type="NCBI Taxonomy" id="9606"/>
    <lineage>
        <taxon>Eukaryota</taxon>
        <taxon>Metazoa</taxon>
        <taxon>Chordata</taxon>
        <taxon>Craniata</taxon>
        <taxon>Vertebrata</taxon>
        <taxon>Euteleostomi</taxon>
        <taxon>Mammalia</taxon>
        <taxon>Eutheria</taxon>
        <taxon>Euarchontoglires</taxon>
        <taxon>Primates</taxon>
        <taxon>Haplorrhini</taxon>
        <taxon>Catarrhini</taxon>
        <taxon>Hominidae</taxon>
        <taxon>Homo</taxon>
    </lineage>
</organism>
<gene>
    <name evidence="9" type="primary">ADA</name>
</gene>
<keyword evidence="6" id="KW-0862">Zinc</keyword>
<evidence type="ECO:0000256" key="2">
    <source>
        <dbReference type="ARBA" id="ARBA00006676"/>
    </source>
</evidence>
<feature type="region of interest" description="Disordered" evidence="7">
    <location>
        <begin position="153"/>
        <end position="204"/>
    </location>
</feature>
<reference evidence="9 10" key="2">
    <citation type="journal article" date="2001" name="Nature">
        <title>The DNA sequence and comparative analysis of human chromosome 20.</title>
        <authorList>
            <person name="Deloukas P."/>
            <person name="Matthews L.H."/>
            <person name="Ashurst J."/>
            <person name="Burton J."/>
            <person name="Gilbert J.G."/>
            <person name="Jones M."/>
            <person name="Stavrides G."/>
            <person name="Almeida J.P."/>
            <person name="Babbage A.K."/>
            <person name="Bagguley C.L."/>
            <person name="Bailey J."/>
            <person name="Barlow K.F."/>
            <person name="Bates K.N."/>
            <person name="Beard L.M."/>
            <person name="Beare D.M."/>
            <person name="Beasley O.P."/>
            <person name="Bird C.P."/>
            <person name="Blakey S.E."/>
            <person name="Bridgeman A.M."/>
            <person name="Brown A.J."/>
            <person name="Buck D."/>
            <person name="Burrill W."/>
            <person name="Butler A.P."/>
            <person name="Carder C."/>
            <person name="Carter N.P."/>
            <person name="Chapman J.C."/>
            <person name="Clamp M."/>
            <person name="Clark G."/>
            <person name="Clark L.N."/>
            <person name="Clark S.Y."/>
            <person name="Clee C.M."/>
            <person name="Clegg S."/>
            <person name="Cobley V.E."/>
            <person name="Collier R.E."/>
            <person name="Connor R."/>
            <person name="Corby N.R."/>
            <person name="Coulson A."/>
            <person name="Coville G.J."/>
            <person name="Deadman R."/>
            <person name="Dhami P."/>
            <person name="Dunn M."/>
            <person name="Ellington A.G."/>
            <person name="Frankland J.A."/>
            <person name="Fraser A."/>
            <person name="French L."/>
            <person name="Garner P."/>
            <person name="Grafham D.V."/>
            <person name="Griffiths C."/>
            <person name="Griffiths M.N."/>
            <person name="Gwilliam R."/>
            <person name="Hall R.E."/>
            <person name="Hammond S."/>
            <person name="Harley J.L."/>
            <person name="Heath P.D."/>
            <person name="Ho S."/>
            <person name="Holden J.L."/>
            <person name="Howden P.J."/>
            <person name="Huckle E."/>
            <person name="Hunt A.R."/>
            <person name="Hunt S.E."/>
            <person name="Jekosch K."/>
            <person name="Johnson C.M."/>
            <person name="Johnson D."/>
            <person name="Kay M.P."/>
            <person name="Kimberley A.M."/>
            <person name="King A."/>
            <person name="Knights A."/>
            <person name="Laird G.K."/>
            <person name="Lawlor S."/>
            <person name="Lehvaslaiho M.H."/>
            <person name="Leversha M."/>
            <person name="Lloyd C."/>
            <person name="Lloyd D.M."/>
            <person name="Lovell J.D."/>
            <person name="Marsh V.L."/>
            <person name="Martin S.L."/>
            <person name="McConnachie L.J."/>
            <person name="McLay K."/>
            <person name="McMurray A.A."/>
            <person name="Milne S."/>
            <person name="Mistry D."/>
            <person name="Moore M.J."/>
            <person name="Mullikin J.C."/>
            <person name="Nickerson T."/>
            <person name="Oliver K."/>
            <person name="Parker A."/>
            <person name="Patel R."/>
            <person name="Pearce T.A."/>
            <person name="Peck A.I."/>
            <person name="Phillimore B.J."/>
            <person name="Prathalingam S.R."/>
            <person name="Plumb R.W."/>
            <person name="Ramsay H."/>
            <person name="Rice C.M."/>
            <person name="Ross M.T."/>
            <person name="Scott C.E."/>
            <person name="Sehra H.K."/>
            <person name="Shownkeen R."/>
            <person name="Sims S."/>
            <person name="Skuce C.D."/>
            <person name="Smith M.L."/>
            <person name="Soderlund C."/>
            <person name="Steward C.A."/>
            <person name="Sulston J.E."/>
            <person name="Swann M."/>
            <person name="Sycamore N."/>
            <person name="Taylor R."/>
            <person name="Tee L."/>
            <person name="Thomas D.W."/>
            <person name="Thorpe A."/>
            <person name="Tracey A."/>
            <person name="Tromans A.C."/>
            <person name="Vaudin M."/>
            <person name="Wall M."/>
            <person name="Wallis J.M."/>
            <person name="Whitehead S.L."/>
            <person name="Whittaker P."/>
            <person name="Willey D.L."/>
            <person name="Williams L."/>
            <person name="Williams S.A."/>
            <person name="Wilming L."/>
            <person name="Wray P.W."/>
            <person name="Hubbard T."/>
            <person name="Durbin R.M."/>
            <person name="Bentley D.R."/>
            <person name="Beck S."/>
            <person name="Rogers J."/>
        </authorList>
    </citation>
    <scope>NUCLEOTIDE SEQUENCE [LARGE SCALE GENOMIC DNA]</scope>
</reference>